<keyword evidence="6 7" id="KW-0119">Carbohydrate metabolism</keyword>
<dbReference type="GO" id="GO:0005737">
    <property type="term" value="C:cytoplasm"/>
    <property type="evidence" value="ECO:0007669"/>
    <property type="project" value="TreeGrafter"/>
</dbReference>
<proteinExistence type="inferred from homology"/>
<dbReference type="NCBIfam" id="TIGR01234">
    <property type="entry name" value="L-ribulokinase"/>
    <property type="match status" value="1"/>
</dbReference>
<evidence type="ECO:0000259" key="10">
    <source>
        <dbReference type="Pfam" id="PF00370"/>
    </source>
</evidence>
<feature type="domain" description="Carbohydrate kinase FGGY C-terminal" evidence="11">
    <location>
        <begin position="288"/>
        <end position="486"/>
    </location>
</feature>
<feature type="domain" description="Carbohydrate kinase FGGY N-terminal" evidence="10">
    <location>
        <begin position="4"/>
        <end position="273"/>
    </location>
</feature>
<sequence length="567" mass="63793">MTKYTIGVDFGTLSGRAVIVNLSTGEEVDSSVHEYPHQVMDKKLPSGKPLPPDWALQHPQDYLDVLSNTIPDILRKTNISPDDVIGIGIDFTACTVLPVKKDGTPMCFIDKYRDREHAYVKLWKHHAAQYLANELNEKAEKMGEKWLSRYGGKISSEWLFPKLWQILKEDQEIYEEMDRFIEASDWVIWQLTGKETRNSCTAGYKAIWHKKDGYPDNKFFKELDSRLENVVDEKLSRDIVSIGEKAGEITEYASKLTGLNIGTAVAVANVDAHVCVPAVKIYEPGKMLAIIGTSTCHMLLGEEEREVSGMCGVVEDGIIPGYYGYEAGQSCVGDHFAWFAETQVPENYMQRAKEEGLNIHQYLANKAEALKPGESGLIALDWWNGNRSVLVDVDLTGLIIGMDLQTKPEEIYRALVEATAYGTRMIIETFRENKVSVNEFYASGGIPQKNSFIMQIYADVLNMPIYIAGTEQGPALGSAIFAAVAAGREKGGFDNVVEASKIMGKVNDRYYKPNEENAKIYDELFKEYRILHDYFGRGENDVMKRLKNIKKSIKEEGDYEGILAYSR</sequence>
<dbReference type="InterPro" id="IPR005929">
    <property type="entry name" value="Ribulokinase"/>
</dbReference>
<name>A0A926IKX6_9FIRM</name>
<organism evidence="12 13">
    <name type="scientific">Paratissierella segnis</name>
    <dbReference type="NCBI Taxonomy" id="2763679"/>
    <lineage>
        <taxon>Bacteria</taxon>
        <taxon>Bacillati</taxon>
        <taxon>Bacillota</taxon>
        <taxon>Tissierellia</taxon>
        <taxon>Tissierellales</taxon>
        <taxon>Tissierellaceae</taxon>
        <taxon>Paratissierella</taxon>
    </lineage>
</organism>
<dbReference type="InterPro" id="IPR018485">
    <property type="entry name" value="FGGY_C"/>
</dbReference>
<comment type="caution">
    <text evidence="12">The sequence shown here is derived from an EMBL/GenBank/DDBJ whole genome shotgun (WGS) entry which is preliminary data.</text>
</comment>
<comment type="pathway">
    <text evidence="7 9">Carbohydrate degradation; L-arabinose degradation via L-ribulose; D-xylulose 5-phosphate from L-arabinose (bacterial route): step 2/3.</text>
</comment>
<dbReference type="NCBIfam" id="NF003154">
    <property type="entry name" value="PRK04123.1"/>
    <property type="match status" value="1"/>
</dbReference>
<dbReference type="GO" id="GO:0005524">
    <property type="term" value="F:ATP binding"/>
    <property type="evidence" value="ECO:0007669"/>
    <property type="project" value="UniProtKB-UniRule"/>
</dbReference>
<keyword evidence="3 7" id="KW-0418">Kinase</keyword>
<evidence type="ECO:0000256" key="3">
    <source>
        <dbReference type="ARBA" id="ARBA00022777"/>
    </source>
</evidence>
<keyword evidence="13" id="KW-1185">Reference proteome</keyword>
<evidence type="ECO:0000256" key="1">
    <source>
        <dbReference type="ARBA" id="ARBA00022679"/>
    </source>
</evidence>
<keyword evidence="1 7" id="KW-0808">Transferase</keyword>
<dbReference type="InterPro" id="IPR043129">
    <property type="entry name" value="ATPase_NBD"/>
</dbReference>
<dbReference type="GO" id="GO:0008741">
    <property type="term" value="F:ribulokinase activity"/>
    <property type="evidence" value="ECO:0007669"/>
    <property type="project" value="UniProtKB-UniRule"/>
</dbReference>
<gene>
    <name evidence="7" type="primary">araB</name>
    <name evidence="12" type="ORF">H8707_12200</name>
</gene>
<dbReference type="GO" id="GO:0019150">
    <property type="term" value="F:D-ribulokinase activity"/>
    <property type="evidence" value="ECO:0007669"/>
    <property type="project" value="TreeGrafter"/>
</dbReference>
<keyword evidence="5 7" id="KW-0054">Arabinose catabolism</keyword>
<dbReference type="EC" id="2.7.1.16" evidence="7 8"/>
<dbReference type="CDD" id="cd07781">
    <property type="entry name" value="ASKHA_NBD_FGGY_L-RBK"/>
    <property type="match status" value="1"/>
</dbReference>
<dbReference type="PANTHER" id="PTHR43435:SF4">
    <property type="entry name" value="FGGY CARBOHYDRATE KINASE DOMAIN-CONTAINING PROTEIN"/>
    <property type="match status" value="1"/>
</dbReference>
<dbReference type="GO" id="GO:0019569">
    <property type="term" value="P:L-arabinose catabolic process to D-xylulose 5-phosphate"/>
    <property type="evidence" value="ECO:0007669"/>
    <property type="project" value="UniProtKB-UniRule"/>
</dbReference>
<protein>
    <recommendedName>
        <fullName evidence="7 8">Ribulokinase</fullName>
        <ecNumber evidence="7 8">2.7.1.16</ecNumber>
    </recommendedName>
</protein>
<evidence type="ECO:0000313" key="12">
    <source>
        <dbReference type="EMBL" id="MBC8588976.1"/>
    </source>
</evidence>
<dbReference type="InterPro" id="IPR000577">
    <property type="entry name" value="Carb_kinase_FGGY"/>
</dbReference>
<dbReference type="EMBL" id="JACRTG010000029">
    <property type="protein sequence ID" value="MBC8588976.1"/>
    <property type="molecule type" value="Genomic_DNA"/>
</dbReference>
<comment type="catalytic activity">
    <reaction evidence="7">
        <text>D-ribulose + ATP = D-ribulose 5-phosphate + ADP + H(+)</text>
        <dbReference type="Rhea" id="RHEA:17601"/>
        <dbReference type="ChEBI" id="CHEBI:15378"/>
        <dbReference type="ChEBI" id="CHEBI:17173"/>
        <dbReference type="ChEBI" id="CHEBI:30616"/>
        <dbReference type="ChEBI" id="CHEBI:58121"/>
        <dbReference type="ChEBI" id="CHEBI:456216"/>
        <dbReference type="EC" id="2.7.1.16"/>
    </reaction>
</comment>
<evidence type="ECO:0000256" key="6">
    <source>
        <dbReference type="ARBA" id="ARBA00023277"/>
    </source>
</evidence>
<dbReference type="Proteomes" id="UP000601171">
    <property type="component" value="Unassembled WGS sequence"/>
</dbReference>
<dbReference type="Pfam" id="PF02782">
    <property type="entry name" value="FGGY_C"/>
    <property type="match status" value="1"/>
</dbReference>
<evidence type="ECO:0000256" key="8">
    <source>
        <dbReference type="NCBIfam" id="TIGR01234"/>
    </source>
</evidence>
<dbReference type="InterPro" id="IPR018484">
    <property type="entry name" value="FGGY_N"/>
</dbReference>
<dbReference type="PIRSF" id="PIRSF000538">
    <property type="entry name" value="GlpK"/>
    <property type="match status" value="1"/>
</dbReference>
<evidence type="ECO:0000256" key="7">
    <source>
        <dbReference type="HAMAP-Rule" id="MF_00520"/>
    </source>
</evidence>
<dbReference type="Gene3D" id="3.30.420.40">
    <property type="match status" value="2"/>
</dbReference>
<evidence type="ECO:0000256" key="5">
    <source>
        <dbReference type="ARBA" id="ARBA00022935"/>
    </source>
</evidence>
<comment type="similarity">
    <text evidence="7 9">Belongs to the ribulokinase family.</text>
</comment>
<dbReference type="SUPFAM" id="SSF53067">
    <property type="entry name" value="Actin-like ATPase domain"/>
    <property type="match status" value="2"/>
</dbReference>
<evidence type="ECO:0000256" key="2">
    <source>
        <dbReference type="ARBA" id="ARBA00022741"/>
    </source>
</evidence>
<dbReference type="HAMAP" id="MF_00520">
    <property type="entry name" value="Ribulokinase"/>
    <property type="match status" value="1"/>
</dbReference>
<comment type="catalytic activity">
    <reaction evidence="7 9">
        <text>L-ribulose + ATP = L-ribulose 5-phosphate + ADP + H(+)</text>
        <dbReference type="Rhea" id="RHEA:22072"/>
        <dbReference type="ChEBI" id="CHEBI:15378"/>
        <dbReference type="ChEBI" id="CHEBI:16880"/>
        <dbReference type="ChEBI" id="CHEBI:30616"/>
        <dbReference type="ChEBI" id="CHEBI:58226"/>
        <dbReference type="ChEBI" id="CHEBI:456216"/>
        <dbReference type="EC" id="2.7.1.16"/>
    </reaction>
</comment>
<dbReference type="RefSeq" id="WP_262430436.1">
    <property type="nucleotide sequence ID" value="NZ_JACRTG010000029.1"/>
</dbReference>
<dbReference type="PROSITE" id="PS00445">
    <property type="entry name" value="FGGY_KINASES_2"/>
    <property type="match status" value="1"/>
</dbReference>
<evidence type="ECO:0000256" key="9">
    <source>
        <dbReference type="RuleBase" id="RU003455"/>
    </source>
</evidence>
<reference evidence="12" key="1">
    <citation type="submission" date="2020-08" db="EMBL/GenBank/DDBJ databases">
        <title>Genome public.</title>
        <authorList>
            <person name="Liu C."/>
            <person name="Sun Q."/>
        </authorList>
    </citation>
    <scope>NUCLEOTIDE SEQUENCE</scope>
    <source>
        <strain evidence="12">BX21</strain>
    </source>
</reference>
<evidence type="ECO:0000259" key="11">
    <source>
        <dbReference type="Pfam" id="PF02782"/>
    </source>
</evidence>
<keyword evidence="4 7" id="KW-0067">ATP-binding</keyword>
<evidence type="ECO:0000256" key="4">
    <source>
        <dbReference type="ARBA" id="ARBA00022840"/>
    </source>
</evidence>
<evidence type="ECO:0000313" key="13">
    <source>
        <dbReference type="Proteomes" id="UP000601171"/>
    </source>
</evidence>
<keyword evidence="2 7" id="KW-0547">Nucleotide-binding</keyword>
<dbReference type="PANTHER" id="PTHR43435">
    <property type="entry name" value="RIBULOKINASE"/>
    <property type="match status" value="1"/>
</dbReference>
<accession>A0A926IKX6</accession>
<dbReference type="AlphaFoldDB" id="A0A926IKX6"/>
<dbReference type="Pfam" id="PF00370">
    <property type="entry name" value="FGGY_N"/>
    <property type="match status" value="1"/>
</dbReference>
<dbReference type="InterPro" id="IPR018483">
    <property type="entry name" value="Carb_kinase_FGGY_CS"/>
</dbReference>